<feature type="DNA-binding region" description="Homeobox" evidence="8">
    <location>
        <begin position="5"/>
        <end position="67"/>
    </location>
</feature>
<comment type="subcellular location">
    <subcellularLocation>
        <location evidence="1 8">Nucleus</location>
    </subcellularLocation>
</comment>
<dbReference type="GO" id="GO:0000981">
    <property type="term" value="F:DNA-binding transcription factor activity, RNA polymerase II-specific"/>
    <property type="evidence" value="ECO:0007669"/>
    <property type="project" value="InterPro"/>
</dbReference>
<dbReference type="GO" id="GO:0000987">
    <property type="term" value="F:cis-regulatory region sequence-specific DNA binding"/>
    <property type="evidence" value="ECO:0007669"/>
    <property type="project" value="UniProtKB-ARBA"/>
</dbReference>
<evidence type="ECO:0000313" key="11">
    <source>
        <dbReference type="WBParaSite" id="ALUE_0000182501-mRNA-1"/>
    </source>
</evidence>
<dbReference type="SMART" id="SM00389">
    <property type="entry name" value="HOX"/>
    <property type="match status" value="1"/>
</dbReference>
<comment type="similarity">
    <text evidence="2">Belongs to the TALE/PBX homeobox family.</text>
</comment>
<dbReference type="CDD" id="cd00086">
    <property type="entry name" value="homeodomain"/>
    <property type="match status" value="1"/>
</dbReference>
<dbReference type="PROSITE" id="PS00027">
    <property type="entry name" value="HOMEOBOX_1"/>
    <property type="match status" value="1"/>
</dbReference>
<keyword evidence="7 8" id="KW-0539">Nucleus</keyword>
<evidence type="ECO:0000313" key="10">
    <source>
        <dbReference type="Proteomes" id="UP000036681"/>
    </source>
</evidence>
<evidence type="ECO:0000256" key="6">
    <source>
        <dbReference type="ARBA" id="ARBA00023163"/>
    </source>
</evidence>
<name>A0A0M3HJY0_ASCLU</name>
<dbReference type="AlphaFoldDB" id="A0A0M3HJY0"/>
<dbReference type="PROSITE" id="PS50071">
    <property type="entry name" value="HOMEOBOX_2"/>
    <property type="match status" value="1"/>
</dbReference>
<dbReference type="WBParaSite" id="ALUE_0000182501-mRNA-1">
    <property type="protein sequence ID" value="ALUE_0000182501-mRNA-1"/>
    <property type="gene ID" value="ALUE_0000182501"/>
</dbReference>
<dbReference type="FunFam" id="1.10.10.60:FF:000008">
    <property type="entry name" value="Pre-B-cell leukemia transcription factor 1"/>
    <property type="match status" value="1"/>
</dbReference>
<proteinExistence type="inferred from homology"/>
<reference evidence="11" key="1">
    <citation type="submission" date="2017-02" db="UniProtKB">
        <authorList>
            <consortium name="WormBaseParasite"/>
        </authorList>
    </citation>
    <scope>IDENTIFICATION</scope>
</reference>
<evidence type="ECO:0000256" key="3">
    <source>
        <dbReference type="ARBA" id="ARBA00023015"/>
    </source>
</evidence>
<evidence type="ECO:0000256" key="1">
    <source>
        <dbReference type="ARBA" id="ARBA00004123"/>
    </source>
</evidence>
<dbReference type="InterPro" id="IPR008422">
    <property type="entry name" value="KN_HD"/>
</dbReference>
<evidence type="ECO:0000256" key="4">
    <source>
        <dbReference type="ARBA" id="ARBA00023125"/>
    </source>
</evidence>
<organism evidence="10 11">
    <name type="scientific">Ascaris lumbricoides</name>
    <name type="common">Giant roundworm</name>
    <dbReference type="NCBI Taxonomy" id="6252"/>
    <lineage>
        <taxon>Eukaryota</taxon>
        <taxon>Metazoa</taxon>
        <taxon>Ecdysozoa</taxon>
        <taxon>Nematoda</taxon>
        <taxon>Chromadorea</taxon>
        <taxon>Rhabditida</taxon>
        <taxon>Spirurina</taxon>
        <taxon>Ascaridomorpha</taxon>
        <taxon>Ascaridoidea</taxon>
        <taxon>Ascarididae</taxon>
        <taxon>Ascaris</taxon>
    </lineage>
</organism>
<protein>
    <submittedName>
        <fullName evidence="11">Homeobox domain-containing protein</fullName>
    </submittedName>
</protein>
<feature type="domain" description="Homeobox" evidence="9">
    <location>
        <begin position="3"/>
        <end position="66"/>
    </location>
</feature>
<dbReference type="InterPro" id="IPR001356">
    <property type="entry name" value="HD"/>
</dbReference>
<dbReference type="InterPro" id="IPR017970">
    <property type="entry name" value="Homeobox_CS"/>
</dbReference>
<dbReference type="PANTHER" id="PTHR11850">
    <property type="entry name" value="HOMEOBOX PROTEIN TRANSCRIPTION FACTORS"/>
    <property type="match status" value="1"/>
</dbReference>
<dbReference type="Proteomes" id="UP000036681">
    <property type="component" value="Unplaced"/>
</dbReference>
<evidence type="ECO:0000256" key="7">
    <source>
        <dbReference type="ARBA" id="ARBA00023242"/>
    </source>
</evidence>
<evidence type="ECO:0000259" key="9">
    <source>
        <dbReference type="PROSITE" id="PS50071"/>
    </source>
</evidence>
<keyword evidence="3" id="KW-0805">Transcription regulation</keyword>
<keyword evidence="4 8" id="KW-0238">DNA-binding</keyword>
<dbReference type="Pfam" id="PF05920">
    <property type="entry name" value="Homeobox_KN"/>
    <property type="match status" value="1"/>
</dbReference>
<dbReference type="SUPFAM" id="SSF46689">
    <property type="entry name" value="Homeodomain-like"/>
    <property type="match status" value="1"/>
</dbReference>
<dbReference type="InterPro" id="IPR050224">
    <property type="entry name" value="TALE_homeobox"/>
</dbReference>
<keyword evidence="6" id="KW-0804">Transcription</keyword>
<dbReference type="InterPro" id="IPR009057">
    <property type="entry name" value="Homeodomain-like_sf"/>
</dbReference>
<dbReference type="GO" id="GO:0042659">
    <property type="term" value="P:regulation of cell fate specification"/>
    <property type="evidence" value="ECO:0007669"/>
    <property type="project" value="UniProtKB-ARBA"/>
</dbReference>
<sequence length="145" mass="16971">MLHELRRKRRNFSKQATEVLNEYFYSHLSNPYPSEEAKEELARQCQITVSQVSNWFGNKRIRYKKNIAKAQEEANMYAAKKAAHGAFLCLLFAICNEVSPFEYTAELFFLGSITVICGRCELIVPFFKMRSQKALIQRHLLERDI</sequence>
<keyword evidence="5 8" id="KW-0371">Homeobox</keyword>
<evidence type="ECO:0000256" key="2">
    <source>
        <dbReference type="ARBA" id="ARBA00007601"/>
    </source>
</evidence>
<dbReference type="Gene3D" id="1.10.10.60">
    <property type="entry name" value="Homeodomain-like"/>
    <property type="match status" value="1"/>
</dbReference>
<evidence type="ECO:0000256" key="5">
    <source>
        <dbReference type="ARBA" id="ARBA00023155"/>
    </source>
</evidence>
<accession>A0A0M3HJY0</accession>
<dbReference type="GO" id="GO:0005634">
    <property type="term" value="C:nucleus"/>
    <property type="evidence" value="ECO:0007669"/>
    <property type="project" value="UniProtKB-SubCell"/>
</dbReference>
<keyword evidence="10" id="KW-1185">Reference proteome</keyword>
<evidence type="ECO:0000256" key="8">
    <source>
        <dbReference type="PROSITE-ProRule" id="PRU00108"/>
    </source>
</evidence>